<organism evidence="3 4">
    <name type="scientific">Methylobacter tundripaludum</name>
    <dbReference type="NCBI Taxonomy" id="173365"/>
    <lineage>
        <taxon>Bacteria</taxon>
        <taxon>Pseudomonadati</taxon>
        <taxon>Pseudomonadota</taxon>
        <taxon>Gammaproteobacteria</taxon>
        <taxon>Methylococcales</taxon>
        <taxon>Methylococcaceae</taxon>
        <taxon>Methylobacter</taxon>
    </lineage>
</organism>
<keyword evidence="4" id="KW-1185">Reference proteome</keyword>
<evidence type="ECO:0000313" key="3">
    <source>
        <dbReference type="EMBL" id="PPK64948.1"/>
    </source>
</evidence>
<evidence type="ECO:0000256" key="1">
    <source>
        <dbReference type="SAM" id="Phobius"/>
    </source>
</evidence>
<feature type="transmembrane region" description="Helical" evidence="1">
    <location>
        <begin position="236"/>
        <end position="254"/>
    </location>
</feature>
<name>A0A2S6GI89_9GAMM</name>
<dbReference type="Pfam" id="PF04955">
    <property type="entry name" value="HupE_UreJ"/>
    <property type="match status" value="2"/>
</dbReference>
<feature type="transmembrane region" description="Helical" evidence="1">
    <location>
        <begin position="173"/>
        <end position="193"/>
    </location>
</feature>
<dbReference type="InterPro" id="IPR007038">
    <property type="entry name" value="HupE_UreJ"/>
</dbReference>
<feature type="transmembrane region" description="Helical" evidence="1">
    <location>
        <begin position="65"/>
        <end position="86"/>
    </location>
</feature>
<dbReference type="Proteomes" id="UP000238071">
    <property type="component" value="Unassembled WGS sequence"/>
</dbReference>
<sequence length="255" mass="26280">MKKIIVVAGLIAFSQAASAHTGLLPTGGFSHGFQHPFLGLDHFLAMLGLGLWASSQSRLLARQALGVFLLFMMIGALFGLTGFGFAYVETGILVSLLLVGVALSFPIVPAITAIKLRQTLVPKLQLGNPVSEAPASRSGKLELPAPNSQAGAWELALTKSLNLIAARGNEAGFYGKVIILTSVAAFASMHGLAHGGEIPVDASAYAYIAGIVSATAVLYGSGLALGLAARHVDATGLLRVYGTLTGLVGAWLLFA</sequence>
<gene>
    <name evidence="3" type="ORF">B0F88_12325</name>
</gene>
<dbReference type="RefSeq" id="WP_104425301.1">
    <property type="nucleotide sequence ID" value="NZ_PTIY01000023.1"/>
</dbReference>
<protein>
    <submittedName>
        <fullName evidence="3">HupE/UreJ protein</fullName>
    </submittedName>
</protein>
<proteinExistence type="predicted"/>
<accession>A0A2S6GI89</accession>
<evidence type="ECO:0000313" key="4">
    <source>
        <dbReference type="Proteomes" id="UP000238071"/>
    </source>
</evidence>
<keyword evidence="1" id="KW-0812">Transmembrane</keyword>
<keyword evidence="2" id="KW-0732">Signal</keyword>
<dbReference type="EMBL" id="PTIY01000023">
    <property type="protein sequence ID" value="PPK64948.1"/>
    <property type="molecule type" value="Genomic_DNA"/>
</dbReference>
<evidence type="ECO:0000256" key="2">
    <source>
        <dbReference type="SAM" id="SignalP"/>
    </source>
</evidence>
<reference evidence="3 4" key="1">
    <citation type="submission" date="2018-02" db="EMBL/GenBank/DDBJ databases">
        <title>Subsurface microbial communities from deep shales in Ohio and West Virginia, USA.</title>
        <authorList>
            <person name="Wrighton K."/>
        </authorList>
    </citation>
    <scope>NUCLEOTIDE SEQUENCE [LARGE SCALE GENOMIC DNA]</scope>
    <source>
        <strain evidence="3 4">OWC-G53F</strain>
    </source>
</reference>
<feature type="signal peptide" evidence="2">
    <location>
        <begin position="1"/>
        <end position="19"/>
    </location>
</feature>
<keyword evidence="1" id="KW-1133">Transmembrane helix</keyword>
<feature type="transmembrane region" description="Helical" evidence="1">
    <location>
        <begin position="35"/>
        <end position="53"/>
    </location>
</feature>
<dbReference type="AlphaFoldDB" id="A0A2S6GI89"/>
<comment type="caution">
    <text evidence="3">The sequence shown here is derived from an EMBL/GenBank/DDBJ whole genome shotgun (WGS) entry which is preliminary data.</text>
</comment>
<keyword evidence="1" id="KW-0472">Membrane</keyword>
<dbReference type="OrthoDB" id="9808192at2"/>
<feature type="transmembrane region" description="Helical" evidence="1">
    <location>
        <begin position="205"/>
        <end position="229"/>
    </location>
</feature>
<feature type="transmembrane region" description="Helical" evidence="1">
    <location>
        <begin position="92"/>
        <end position="114"/>
    </location>
</feature>
<feature type="chain" id="PRO_5015422755" evidence="2">
    <location>
        <begin position="20"/>
        <end position="255"/>
    </location>
</feature>